<dbReference type="KEGG" id="svt:SVTN_29460"/>
<evidence type="ECO:0008006" key="4">
    <source>
        <dbReference type="Google" id="ProtNLM"/>
    </source>
</evidence>
<dbReference type="AlphaFoldDB" id="A0A0B5I5M2"/>
<evidence type="ECO:0000313" key="2">
    <source>
        <dbReference type="EMBL" id="AJF67891.1"/>
    </source>
</evidence>
<evidence type="ECO:0000313" key="3">
    <source>
        <dbReference type="Proteomes" id="UP000031774"/>
    </source>
</evidence>
<dbReference type="HOGENOM" id="CLU_118600_0_0_11"/>
<dbReference type="Proteomes" id="UP000031774">
    <property type="component" value="Chromosome"/>
</dbReference>
<name>A0A0B5I5M2_9ACTN</name>
<organism evidence="2 3">
    <name type="scientific">Streptomyces vietnamensis</name>
    <dbReference type="NCBI Taxonomy" id="362257"/>
    <lineage>
        <taxon>Bacteria</taxon>
        <taxon>Bacillati</taxon>
        <taxon>Actinomycetota</taxon>
        <taxon>Actinomycetes</taxon>
        <taxon>Kitasatosporales</taxon>
        <taxon>Streptomycetaceae</taxon>
        <taxon>Streptomyces</taxon>
    </lineage>
</organism>
<evidence type="ECO:0000256" key="1">
    <source>
        <dbReference type="SAM" id="MobiDB-lite"/>
    </source>
</evidence>
<accession>A0A0B5I5M2</accession>
<protein>
    <recommendedName>
        <fullName evidence="4">Lipoprotein</fullName>
    </recommendedName>
</protein>
<keyword evidence="3" id="KW-1185">Reference proteome</keyword>
<gene>
    <name evidence="2" type="ORF">SVTN_29460</name>
</gene>
<dbReference type="EMBL" id="CP010407">
    <property type="protein sequence ID" value="AJF67891.1"/>
    <property type="molecule type" value="Genomic_DNA"/>
</dbReference>
<feature type="region of interest" description="Disordered" evidence="1">
    <location>
        <begin position="27"/>
        <end position="66"/>
    </location>
</feature>
<proteinExistence type="predicted"/>
<reference evidence="2 3" key="1">
    <citation type="submission" date="2014-12" db="EMBL/GenBank/DDBJ databases">
        <title>Complete genome sequence of Streptomyces vietnamensis strain GIMV4.0001, a genetic manipulable producer of the benzoisochromanequinone antibiotic granaticin.</title>
        <authorList>
            <person name="Deng M.R."/>
            <person name="Guo J."/>
            <person name="Ma L.Y."/>
            <person name="Feng G.D."/>
            <person name="Mo C.Y."/>
            <person name="Zhu H.H."/>
        </authorList>
    </citation>
    <scope>NUCLEOTIDE SEQUENCE [LARGE SCALE GENOMIC DNA]</scope>
    <source>
        <strain evidence="3">GIMV4.0001</strain>
    </source>
</reference>
<sequence>MNMRHVRAIAVFGIAVVALTGARGSHGGSCGGGHSSGSHSGSNHGDDHDGTSGSSAGGSVSGSTGSADKAIRDLTIDSCKYDPATKNLVARITVKNDNTFDYDYSFTMKFTGETGAGVVPVTATTTAVAVAAGASKGVDVSARYPGTGDASEYTECVVTRASRS</sequence>